<organism evidence="1 2">
    <name type="scientific">Flavobacterium cyanobacteriorum</name>
    <dbReference type="NCBI Taxonomy" id="2022802"/>
    <lineage>
        <taxon>Bacteria</taxon>
        <taxon>Pseudomonadati</taxon>
        <taxon>Bacteroidota</taxon>
        <taxon>Flavobacteriia</taxon>
        <taxon>Flavobacteriales</taxon>
        <taxon>Flavobacteriaceae</taxon>
        <taxon>Flavobacterium</taxon>
    </lineage>
</organism>
<dbReference type="Pfam" id="PF22264">
    <property type="entry name" value="DUF6952"/>
    <property type="match status" value="1"/>
</dbReference>
<protein>
    <submittedName>
        <fullName evidence="1">Uncharacterized protein</fullName>
    </submittedName>
</protein>
<reference evidence="1 2" key="1">
    <citation type="submission" date="2017-07" db="EMBL/GenBank/DDBJ databases">
        <title>Flavobacterium cyanobacteriorum sp. nov., isolated from cyanobacterial aggregates in a eutrophic lake.</title>
        <authorList>
            <person name="Cai H."/>
        </authorList>
    </citation>
    <scope>NUCLEOTIDE SEQUENCE [LARGE SCALE GENOMIC DNA]</scope>
    <source>
        <strain evidence="1 2">TH021</strain>
    </source>
</reference>
<dbReference type="AlphaFoldDB" id="A0A256A259"/>
<proteinExistence type="predicted"/>
<evidence type="ECO:0000313" key="1">
    <source>
        <dbReference type="EMBL" id="OYQ47796.1"/>
    </source>
</evidence>
<accession>A0A256A259</accession>
<dbReference type="Proteomes" id="UP000216605">
    <property type="component" value="Unassembled WGS sequence"/>
</dbReference>
<gene>
    <name evidence="1" type="ORF">CHU92_00970</name>
</gene>
<sequence length="86" mass="9790">MKLPVIKHLTQFIEENDQDYVIEALEVLEALTEVPSLKDEELDVVGELISNMYGALEVHKMIRDGMDKKEALNAFMMRVLGAIDKN</sequence>
<dbReference type="OrthoDB" id="1149088at2"/>
<dbReference type="EMBL" id="NOXV01000088">
    <property type="protein sequence ID" value="OYQ47796.1"/>
    <property type="molecule type" value="Genomic_DNA"/>
</dbReference>
<comment type="caution">
    <text evidence="1">The sequence shown here is derived from an EMBL/GenBank/DDBJ whole genome shotgun (WGS) entry which is preliminary data.</text>
</comment>
<dbReference type="InterPro" id="IPR053810">
    <property type="entry name" value="DUF6952"/>
</dbReference>
<dbReference type="RefSeq" id="WP_094411698.1">
    <property type="nucleotide sequence ID" value="NZ_NOXV01000088.1"/>
</dbReference>
<keyword evidence="2" id="KW-1185">Reference proteome</keyword>
<evidence type="ECO:0000313" key="2">
    <source>
        <dbReference type="Proteomes" id="UP000216605"/>
    </source>
</evidence>
<name>A0A256A259_9FLAO</name>